<dbReference type="EMBL" id="GBXM01049254">
    <property type="protein sequence ID" value="JAH59323.1"/>
    <property type="molecule type" value="Transcribed_RNA"/>
</dbReference>
<proteinExistence type="predicted"/>
<protein>
    <submittedName>
        <fullName evidence="1">Uncharacterized protein</fullName>
    </submittedName>
</protein>
<dbReference type="EMBL" id="GBXM01054470">
    <property type="protein sequence ID" value="JAH54107.1"/>
    <property type="molecule type" value="Transcribed_RNA"/>
</dbReference>
<dbReference type="EMBL" id="GBXM01052522">
    <property type="protein sequence ID" value="JAH56055.1"/>
    <property type="molecule type" value="Transcribed_RNA"/>
</dbReference>
<sequence length="20" mass="2420">MMEMRNCTIEKRDSWLAFAS</sequence>
<name>A0A0E9U305_ANGAN</name>
<accession>A0A0E9U305</accession>
<reference evidence="1" key="1">
    <citation type="submission" date="2014-11" db="EMBL/GenBank/DDBJ databases">
        <authorList>
            <person name="Amaro Gonzalez C."/>
        </authorList>
    </citation>
    <scope>NUCLEOTIDE SEQUENCE</scope>
</reference>
<dbReference type="AlphaFoldDB" id="A0A0E9U305"/>
<reference evidence="1" key="2">
    <citation type="journal article" date="2015" name="Fish Shellfish Immunol.">
        <title>Early steps in the European eel (Anguilla anguilla)-Vibrio vulnificus interaction in the gills: Role of the RtxA13 toxin.</title>
        <authorList>
            <person name="Callol A."/>
            <person name="Pajuelo D."/>
            <person name="Ebbesson L."/>
            <person name="Teles M."/>
            <person name="MacKenzie S."/>
            <person name="Amaro C."/>
        </authorList>
    </citation>
    <scope>NUCLEOTIDE SEQUENCE</scope>
</reference>
<organism evidence="1">
    <name type="scientific">Anguilla anguilla</name>
    <name type="common">European freshwater eel</name>
    <name type="synonym">Muraena anguilla</name>
    <dbReference type="NCBI Taxonomy" id="7936"/>
    <lineage>
        <taxon>Eukaryota</taxon>
        <taxon>Metazoa</taxon>
        <taxon>Chordata</taxon>
        <taxon>Craniata</taxon>
        <taxon>Vertebrata</taxon>
        <taxon>Euteleostomi</taxon>
        <taxon>Actinopterygii</taxon>
        <taxon>Neopterygii</taxon>
        <taxon>Teleostei</taxon>
        <taxon>Anguilliformes</taxon>
        <taxon>Anguillidae</taxon>
        <taxon>Anguilla</taxon>
    </lineage>
</organism>
<evidence type="ECO:0000313" key="1">
    <source>
        <dbReference type="EMBL" id="JAH59323.1"/>
    </source>
</evidence>